<sequence>MTSVGRVLIVLDFILTFKTLLTLSAYDSIFVILCSELFLRGVFVKKKVVMTIAGSDSGGGAGIQADIKTFSTLGVHGTCVIVSVTSQNTTGVKAVFDLPVPAIESQMDAVCSDMTVSFAKTGMLSSADIVKAVAKKVAENKIMLVVDPVMAAEAGGNLLQSSAVSWMKKSLLPISFAVTPNVSEAEVLSGIQIQTTEDAKNAAVEISKTGVKYVVVTGGHLDASDIIYESESGRFTILPGEFVSGGTHGTGCTFSAALVSYLARGYSFVEACKMTKKFVTDAISYSEKVGAGVPPVSPAGYSNLRRERAQVIENILFAYDLLKDSRMFPLLIPEVGTNIAMTVPDIYRNTNDENYYAADSYPSPTHPFVLKDSDAFGTFLSTGAAFPGRIHKVHDKKGTSWTVTSVGFPVFGSGVHLMRAVDAAQKFDPTIRACINLKYSPLILEAAQKIGYKDLFFKREDEPKNYVRKEEWGSVSVISKNGGVVPDIIYDTGGVGKEAIIRIFGTDAVDAALKVIRICEKLKELFYK</sequence>
<feature type="domain" description="Thiamine-phosphate synthase ThiN" evidence="6">
    <location>
        <begin position="384"/>
        <end position="516"/>
    </location>
</feature>
<name>A0AA96V2R7_9EURY</name>
<keyword evidence="2" id="KW-0547">Nucleotide-binding</keyword>
<dbReference type="PANTHER" id="PTHR20858:SF17">
    <property type="entry name" value="HYDROXYMETHYLPYRIMIDINE_PHOSPHOMETHYLPYRIMIDINE KINASE THI20-RELATED"/>
    <property type="match status" value="1"/>
</dbReference>
<dbReference type="InterPro" id="IPR036409">
    <property type="entry name" value="Aldolase_II/adducin_N_sf"/>
</dbReference>
<dbReference type="GO" id="GO:0008478">
    <property type="term" value="F:pyridoxal kinase activity"/>
    <property type="evidence" value="ECO:0007669"/>
    <property type="project" value="UniProtKB-EC"/>
</dbReference>
<dbReference type="EMBL" id="CP131060">
    <property type="protein sequence ID" value="WNY24973.1"/>
    <property type="molecule type" value="Genomic_DNA"/>
</dbReference>
<dbReference type="InterPro" id="IPR019293">
    <property type="entry name" value="ThiN"/>
</dbReference>
<reference evidence="7 8" key="1">
    <citation type="submission" date="2023-07" db="EMBL/GenBank/DDBJ databases">
        <title>Closed genoem sequence of Methanosarcinaceae archaeon Ac7.</title>
        <authorList>
            <person name="Poehlein A."/>
            <person name="Protasov E."/>
            <person name="Platt K."/>
            <person name="Reeh H."/>
            <person name="Daniel R."/>
            <person name="Brune A."/>
        </authorList>
    </citation>
    <scope>NUCLEOTIDE SEQUENCE [LARGE SCALE GENOMIC DNA]</scope>
    <source>
        <strain evidence="7 8">Ac7</strain>
    </source>
</reference>
<dbReference type="Pfam" id="PF08543">
    <property type="entry name" value="Phos_pyr_kin"/>
    <property type="match status" value="1"/>
</dbReference>
<evidence type="ECO:0000256" key="4">
    <source>
        <dbReference type="ARBA" id="ARBA00022840"/>
    </source>
</evidence>
<dbReference type="GO" id="GO:0005524">
    <property type="term" value="F:ATP binding"/>
    <property type="evidence" value="ECO:0007669"/>
    <property type="project" value="UniProtKB-KW"/>
</dbReference>
<evidence type="ECO:0000256" key="2">
    <source>
        <dbReference type="ARBA" id="ARBA00022741"/>
    </source>
</evidence>
<dbReference type="PANTHER" id="PTHR20858">
    <property type="entry name" value="PHOSPHOMETHYLPYRIMIDINE KINASE"/>
    <property type="match status" value="1"/>
</dbReference>
<dbReference type="Proteomes" id="UP001303587">
    <property type="component" value="Chromosome"/>
</dbReference>
<proteinExistence type="predicted"/>
<evidence type="ECO:0000259" key="6">
    <source>
        <dbReference type="Pfam" id="PF10120"/>
    </source>
</evidence>
<dbReference type="NCBIfam" id="TIGR00097">
    <property type="entry name" value="HMP-P_kinase"/>
    <property type="match status" value="1"/>
</dbReference>
<accession>A0AA96V2R7</accession>
<keyword evidence="3 7" id="KW-0418">Kinase</keyword>
<dbReference type="InterPro" id="IPR013749">
    <property type="entry name" value="PM/HMP-P_kinase-1"/>
</dbReference>
<keyword evidence="1 7" id="KW-0808">Transferase</keyword>
<protein>
    <submittedName>
        <fullName evidence="7">Pyridoxine/pyridoxal/pyridoxamine kinase</fullName>
        <ecNumber evidence="7">2.7.1.35</ecNumber>
    </submittedName>
</protein>
<dbReference type="InterPro" id="IPR029056">
    <property type="entry name" value="Ribokinase-like"/>
</dbReference>
<dbReference type="GO" id="GO:0008972">
    <property type="term" value="F:phosphomethylpyrimidine kinase activity"/>
    <property type="evidence" value="ECO:0007669"/>
    <property type="project" value="InterPro"/>
</dbReference>
<dbReference type="Pfam" id="PF10120">
    <property type="entry name" value="ThiN"/>
    <property type="match status" value="1"/>
</dbReference>
<keyword evidence="4" id="KW-0067">ATP-binding</keyword>
<dbReference type="FunFam" id="3.40.1190.20:FF:000003">
    <property type="entry name" value="Phosphomethylpyrimidine kinase ThiD"/>
    <property type="match status" value="1"/>
</dbReference>
<dbReference type="GO" id="GO:0008902">
    <property type="term" value="F:hydroxymethylpyrimidine kinase activity"/>
    <property type="evidence" value="ECO:0007669"/>
    <property type="project" value="TreeGrafter"/>
</dbReference>
<gene>
    <name evidence="7" type="primary">pdxK</name>
    <name evidence="7" type="ORF">MsAc7_05050</name>
</gene>
<dbReference type="CDD" id="cd01169">
    <property type="entry name" value="HMPP_kinase"/>
    <property type="match status" value="1"/>
</dbReference>
<evidence type="ECO:0000313" key="7">
    <source>
        <dbReference type="EMBL" id="WNY24973.1"/>
    </source>
</evidence>
<evidence type="ECO:0000313" key="8">
    <source>
        <dbReference type="Proteomes" id="UP001303587"/>
    </source>
</evidence>
<dbReference type="GO" id="GO:0005829">
    <property type="term" value="C:cytosol"/>
    <property type="evidence" value="ECO:0007669"/>
    <property type="project" value="TreeGrafter"/>
</dbReference>
<organism evidence="7 8">
    <name type="scientific">Methanolapillus millepedarum</name>
    <dbReference type="NCBI Taxonomy" id="3028296"/>
    <lineage>
        <taxon>Archaea</taxon>
        <taxon>Methanobacteriati</taxon>
        <taxon>Methanobacteriota</taxon>
        <taxon>Stenosarchaea group</taxon>
        <taxon>Methanomicrobia</taxon>
        <taxon>Methanosarcinales</taxon>
        <taxon>Methanosarcinaceae</taxon>
        <taxon>Methanolapillus</taxon>
    </lineage>
</organism>
<dbReference type="EC" id="2.7.1.35" evidence="7"/>
<dbReference type="AlphaFoldDB" id="A0AA96V2R7"/>
<dbReference type="Gene3D" id="3.40.1190.20">
    <property type="match status" value="1"/>
</dbReference>
<evidence type="ECO:0000256" key="1">
    <source>
        <dbReference type="ARBA" id="ARBA00022679"/>
    </source>
</evidence>
<feature type="domain" description="Pyridoxamine kinase/Phosphomethylpyrimidine kinase" evidence="5">
    <location>
        <begin position="56"/>
        <end position="296"/>
    </location>
</feature>
<dbReference type="SUPFAM" id="SSF53613">
    <property type="entry name" value="Ribokinase-like"/>
    <property type="match status" value="1"/>
</dbReference>
<dbReference type="GO" id="GO:0009228">
    <property type="term" value="P:thiamine biosynthetic process"/>
    <property type="evidence" value="ECO:0007669"/>
    <property type="project" value="InterPro"/>
</dbReference>
<evidence type="ECO:0000256" key="3">
    <source>
        <dbReference type="ARBA" id="ARBA00022777"/>
    </source>
</evidence>
<dbReference type="InterPro" id="IPR004399">
    <property type="entry name" value="HMP/HMP-P_kinase_dom"/>
</dbReference>
<dbReference type="Gene3D" id="3.40.225.10">
    <property type="entry name" value="Class II aldolase/adducin N-terminal domain"/>
    <property type="match status" value="1"/>
</dbReference>
<keyword evidence="8" id="KW-1185">Reference proteome</keyword>
<evidence type="ECO:0000259" key="5">
    <source>
        <dbReference type="Pfam" id="PF08543"/>
    </source>
</evidence>
<dbReference type="SUPFAM" id="SSF53639">
    <property type="entry name" value="AraD/HMP-PK domain-like"/>
    <property type="match status" value="1"/>
</dbReference>